<dbReference type="PANTHER" id="PTHR30055:SF234">
    <property type="entry name" value="HTH-TYPE TRANSCRIPTIONAL REGULATOR BETI"/>
    <property type="match status" value="1"/>
</dbReference>
<dbReference type="PRINTS" id="PR00455">
    <property type="entry name" value="HTHTETR"/>
</dbReference>
<protein>
    <submittedName>
        <fullName evidence="7">TetR/AcrR family transcriptional regulator</fullName>
    </submittedName>
</protein>
<evidence type="ECO:0000256" key="4">
    <source>
        <dbReference type="PROSITE-ProRule" id="PRU00335"/>
    </source>
</evidence>
<keyword evidence="2 4" id="KW-0238">DNA-binding</keyword>
<evidence type="ECO:0000256" key="1">
    <source>
        <dbReference type="ARBA" id="ARBA00023015"/>
    </source>
</evidence>
<dbReference type="InterPro" id="IPR009057">
    <property type="entry name" value="Homeodomain-like_sf"/>
</dbReference>
<evidence type="ECO:0000313" key="7">
    <source>
        <dbReference type="EMBL" id="UUI75686.1"/>
    </source>
</evidence>
<keyword evidence="1" id="KW-0805">Transcription regulation</keyword>
<accession>A0ABY5L1X9</accession>
<proteinExistence type="predicted"/>
<dbReference type="SUPFAM" id="SSF46689">
    <property type="entry name" value="Homeodomain-like"/>
    <property type="match status" value="1"/>
</dbReference>
<dbReference type="Pfam" id="PF00440">
    <property type="entry name" value="TetR_N"/>
    <property type="match status" value="1"/>
</dbReference>
<feature type="domain" description="HTH tetR-type" evidence="6">
    <location>
        <begin position="4"/>
        <end position="64"/>
    </location>
</feature>
<evidence type="ECO:0000256" key="3">
    <source>
        <dbReference type="ARBA" id="ARBA00023163"/>
    </source>
</evidence>
<name>A0ABY5L1X9_9CELL</name>
<feature type="region of interest" description="Disordered" evidence="5">
    <location>
        <begin position="182"/>
        <end position="214"/>
    </location>
</feature>
<feature type="DNA-binding region" description="H-T-H motif" evidence="4">
    <location>
        <begin position="27"/>
        <end position="46"/>
    </location>
</feature>
<gene>
    <name evidence="7" type="ORF">NP064_01835</name>
</gene>
<dbReference type="PROSITE" id="PS50977">
    <property type="entry name" value="HTH_TETR_2"/>
    <property type="match status" value="1"/>
</dbReference>
<dbReference type="PANTHER" id="PTHR30055">
    <property type="entry name" value="HTH-TYPE TRANSCRIPTIONAL REGULATOR RUTR"/>
    <property type="match status" value="1"/>
</dbReference>
<reference evidence="7 8" key="1">
    <citation type="submission" date="2022-07" db="EMBL/GenBank/DDBJ databases">
        <title>Novel species in genus cellulomonas.</title>
        <authorList>
            <person name="Ye L."/>
        </authorList>
    </citation>
    <scope>NUCLEOTIDE SEQUENCE [LARGE SCALE GENOMIC DNA]</scope>
    <source>
        <strain evidence="8">zg-Y338</strain>
    </source>
</reference>
<dbReference type="EMBL" id="CP101988">
    <property type="protein sequence ID" value="UUI75686.1"/>
    <property type="molecule type" value="Genomic_DNA"/>
</dbReference>
<evidence type="ECO:0000313" key="8">
    <source>
        <dbReference type="Proteomes" id="UP001316189"/>
    </source>
</evidence>
<evidence type="ECO:0000256" key="2">
    <source>
        <dbReference type="ARBA" id="ARBA00023125"/>
    </source>
</evidence>
<keyword evidence="8" id="KW-1185">Reference proteome</keyword>
<organism evidence="7 8">
    <name type="scientific">Cellulomonas chengniuliangii</name>
    <dbReference type="NCBI Taxonomy" id="2968084"/>
    <lineage>
        <taxon>Bacteria</taxon>
        <taxon>Bacillati</taxon>
        <taxon>Actinomycetota</taxon>
        <taxon>Actinomycetes</taxon>
        <taxon>Micrococcales</taxon>
        <taxon>Cellulomonadaceae</taxon>
        <taxon>Cellulomonas</taxon>
    </lineage>
</organism>
<dbReference type="Gene3D" id="1.10.357.10">
    <property type="entry name" value="Tetracycline Repressor, domain 2"/>
    <property type="match status" value="1"/>
</dbReference>
<sequence length="214" mass="23698">MDPDDRREAIIAAARELFAEQGVGRTSIADVAARAGITRGLVYHYLTDKDTLVEVVLDRHIDEFVEDLRRWDSEREVGNIDKALADCVAVFRRHLGPVAPTGALPRIEDARLYSRFVDRAVRALVECLQDTTVAAYAQRHRIKIDHVPETFYVLIHGLIGLAGSDGQVSDRVLMDIIRQTLHLDPSDPPTPSSQGAACPPLRDAPPHPPELEGE</sequence>
<dbReference type="InterPro" id="IPR050109">
    <property type="entry name" value="HTH-type_TetR-like_transc_reg"/>
</dbReference>
<dbReference type="Proteomes" id="UP001316189">
    <property type="component" value="Chromosome"/>
</dbReference>
<dbReference type="InterPro" id="IPR001647">
    <property type="entry name" value="HTH_TetR"/>
</dbReference>
<keyword evidence="3" id="KW-0804">Transcription</keyword>
<dbReference type="RefSeq" id="WP_227568223.1">
    <property type="nucleotide sequence ID" value="NZ_CP101988.1"/>
</dbReference>
<evidence type="ECO:0000259" key="6">
    <source>
        <dbReference type="PROSITE" id="PS50977"/>
    </source>
</evidence>
<evidence type="ECO:0000256" key="5">
    <source>
        <dbReference type="SAM" id="MobiDB-lite"/>
    </source>
</evidence>